<evidence type="ECO:0000256" key="1">
    <source>
        <dbReference type="ARBA" id="ARBA00023157"/>
    </source>
</evidence>
<dbReference type="InterPro" id="IPR050373">
    <property type="entry name" value="Fibrinogen_C-term_domain"/>
</dbReference>
<keyword evidence="1" id="KW-1015">Disulfide bond</keyword>
<dbReference type="PROSITE" id="PS51406">
    <property type="entry name" value="FIBRINOGEN_C_2"/>
    <property type="match status" value="1"/>
</dbReference>
<dbReference type="Gene3D" id="3.90.215.10">
    <property type="entry name" value="Gamma Fibrinogen, chain A, domain 1"/>
    <property type="match status" value="1"/>
</dbReference>
<dbReference type="RefSeq" id="XP_018333955.1">
    <property type="nucleotide sequence ID" value="XM_018478453.1"/>
</dbReference>
<protein>
    <submittedName>
        <fullName evidence="6">Protein scabrous</fullName>
    </submittedName>
</protein>
<dbReference type="CDD" id="cd00087">
    <property type="entry name" value="FReD"/>
    <property type="match status" value="1"/>
</dbReference>
<evidence type="ECO:0000256" key="3">
    <source>
        <dbReference type="SAM" id="SignalP"/>
    </source>
</evidence>
<dbReference type="Pfam" id="PF00147">
    <property type="entry name" value="Fibrinogen_C"/>
    <property type="match status" value="1"/>
</dbReference>
<dbReference type="PROSITE" id="PS00514">
    <property type="entry name" value="FIBRINOGEN_C_1"/>
    <property type="match status" value="1"/>
</dbReference>
<dbReference type="GO" id="GO:0005615">
    <property type="term" value="C:extracellular space"/>
    <property type="evidence" value="ECO:0007669"/>
    <property type="project" value="TreeGrafter"/>
</dbReference>
<dbReference type="InterPro" id="IPR020837">
    <property type="entry name" value="Fibrinogen_CS"/>
</dbReference>
<proteinExistence type="predicted"/>
<dbReference type="STRING" id="224129.A0A1W4XNJ2"/>
<sequence>MARYVTSTQNATSPIWWFSSFLFLLFFVSARSVRGIDATSALEEQMKVLGKQVQALLERRKEDLESIEFNMRKNLFASPEIADVKQELAELRQEIESLRSGNAIKSESVAPSRDNNDHLTLKWLSNNVAELKMEMAEFQAVLNSSLILQTHEKVDSELGLLQTDVANLNKELETARNKNAKYEAEILQLREEVGNLRDQHKIIATVCEKTKSQLKSTQLEWAHNWKKLNDYTPSSLSGSPPEEFKDHPSRHQRLLKKHIIDLEKIAKRLNKRNDDLEAKIIKLEEQVKTSTTLKPTPEDSPDVIYGNEIEEYLQMNKLNPVDGRGNANWFQLHEKIQELESFQKSNADSIQNLSKQLSNFDKLHMSMLELLENVENIENKIDRSFPEFRKEISKLEFQMSDAFSQVALLKEDQTNTRDSVKAISVTVSYLKDKREGDLVLLQDVQDQIKNLKKSNTVQNSKLHDHIFKVESSTLDMNSTKSTIHLVEELKSFEKEYKSIVNKLPHDCSAVSGPNGVYLISPGDGEPIMAYCKKGWTTIQKRYDGSVDFNRKWNEYSNGFGSATGEHWLGNRNIHYLTKDNCSTLEINMKDIYGKYWQATYDTFWVGDYTVGFKMLVGNYKGNASDAMDYQNRMEFSTIDNDRDISNTHCASNYEGGWWFSHCQHANLNGRYNLGLTWFDSSRNEWIAVATSEMRLKRRPNCS</sequence>
<accession>A0A1W4XNJ2</accession>
<dbReference type="PANTHER" id="PTHR19143">
    <property type="entry name" value="FIBRINOGEN/TENASCIN/ANGIOPOEITIN"/>
    <property type="match status" value="1"/>
</dbReference>
<evidence type="ECO:0000259" key="4">
    <source>
        <dbReference type="PROSITE" id="PS51406"/>
    </source>
</evidence>
<dbReference type="GeneID" id="108743047"/>
<dbReference type="KEGG" id="apln:108743047"/>
<reference evidence="6" key="1">
    <citation type="submission" date="2025-08" db="UniProtKB">
        <authorList>
            <consortium name="RefSeq"/>
        </authorList>
    </citation>
    <scope>IDENTIFICATION</scope>
    <source>
        <tissue evidence="6">Entire body</tissue>
    </source>
</reference>
<feature type="domain" description="Fibrinogen C-terminal" evidence="4">
    <location>
        <begin position="498"/>
        <end position="699"/>
    </location>
</feature>
<name>A0A1W4XNJ2_AGRPL</name>
<feature type="signal peptide" evidence="3">
    <location>
        <begin position="1"/>
        <end position="30"/>
    </location>
</feature>
<dbReference type="InParanoid" id="A0A1W4XNJ2"/>
<dbReference type="Proteomes" id="UP000192223">
    <property type="component" value="Unplaced"/>
</dbReference>
<dbReference type="SUPFAM" id="SSF56496">
    <property type="entry name" value="Fibrinogen C-terminal domain-like"/>
    <property type="match status" value="1"/>
</dbReference>
<evidence type="ECO:0000313" key="5">
    <source>
        <dbReference type="Proteomes" id="UP000192223"/>
    </source>
</evidence>
<keyword evidence="5" id="KW-1185">Reference proteome</keyword>
<evidence type="ECO:0000313" key="6">
    <source>
        <dbReference type="RefSeq" id="XP_018333955.1"/>
    </source>
</evidence>
<dbReference type="OrthoDB" id="9990035at2759"/>
<feature type="chain" id="PRO_5010717364" evidence="3">
    <location>
        <begin position="31"/>
        <end position="702"/>
    </location>
</feature>
<dbReference type="AlphaFoldDB" id="A0A1W4XNJ2"/>
<dbReference type="InterPro" id="IPR036056">
    <property type="entry name" value="Fibrinogen-like_C"/>
</dbReference>
<evidence type="ECO:0000256" key="2">
    <source>
        <dbReference type="SAM" id="Coils"/>
    </source>
</evidence>
<feature type="coiled-coil region" evidence="2">
    <location>
        <begin position="39"/>
        <end position="199"/>
    </location>
</feature>
<keyword evidence="2" id="KW-0175">Coiled coil</keyword>
<dbReference type="Gene3D" id="1.10.287.1490">
    <property type="match status" value="1"/>
</dbReference>
<gene>
    <name evidence="6" type="primary">LOC108743047</name>
</gene>
<dbReference type="SMART" id="SM00186">
    <property type="entry name" value="FBG"/>
    <property type="match status" value="1"/>
</dbReference>
<dbReference type="InterPro" id="IPR014716">
    <property type="entry name" value="Fibrinogen_a/b/g_C_1"/>
</dbReference>
<dbReference type="PANTHER" id="PTHR19143:SF444">
    <property type="entry name" value="PROTEIN SCABROUS"/>
    <property type="match status" value="1"/>
</dbReference>
<keyword evidence="3" id="KW-0732">Signal</keyword>
<dbReference type="FunCoup" id="A0A1W4XNJ2">
    <property type="interactions" value="7"/>
</dbReference>
<dbReference type="InterPro" id="IPR002181">
    <property type="entry name" value="Fibrinogen_a/b/g_C_dom"/>
</dbReference>
<organism evidence="5 6">
    <name type="scientific">Agrilus planipennis</name>
    <name type="common">Emerald ash borer</name>
    <name type="synonym">Agrilus marcopoli</name>
    <dbReference type="NCBI Taxonomy" id="224129"/>
    <lineage>
        <taxon>Eukaryota</taxon>
        <taxon>Metazoa</taxon>
        <taxon>Ecdysozoa</taxon>
        <taxon>Arthropoda</taxon>
        <taxon>Hexapoda</taxon>
        <taxon>Insecta</taxon>
        <taxon>Pterygota</taxon>
        <taxon>Neoptera</taxon>
        <taxon>Endopterygota</taxon>
        <taxon>Coleoptera</taxon>
        <taxon>Polyphaga</taxon>
        <taxon>Elateriformia</taxon>
        <taxon>Buprestoidea</taxon>
        <taxon>Buprestidae</taxon>
        <taxon>Agrilinae</taxon>
        <taxon>Agrilus</taxon>
    </lineage>
</organism>
<feature type="coiled-coil region" evidence="2">
    <location>
        <begin position="259"/>
        <end position="293"/>
    </location>
</feature>